<evidence type="ECO:0000256" key="20">
    <source>
        <dbReference type="ARBA" id="ARBA00061342"/>
    </source>
</evidence>
<evidence type="ECO:0000256" key="17">
    <source>
        <dbReference type="ARBA" id="ARBA00023157"/>
    </source>
</evidence>
<dbReference type="InterPro" id="IPR001611">
    <property type="entry name" value="Leu-rich_rpt"/>
</dbReference>
<dbReference type="FunFam" id="1.10.640.10:FF:000001">
    <property type="entry name" value="Peroxidasin homolog"/>
    <property type="match status" value="1"/>
</dbReference>
<dbReference type="OrthoDB" id="823504at2759"/>
<accession>A0A7M7NRT7</accession>
<dbReference type="GeneID" id="593243"/>
<dbReference type="SUPFAM" id="SSF48726">
    <property type="entry name" value="Immunoglobulin"/>
    <property type="match status" value="4"/>
</dbReference>
<dbReference type="GO" id="GO:0046872">
    <property type="term" value="F:metal ion binding"/>
    <property type="evidence" value="ECO:0007669"/>
    <property type="project" value="UniProtKB-KW"/>
</dbReference>
<dbReference type="Proteomes" id="UP000007110">
    <property type="component" value="Unassembled WGS sequence"/>
</dbReference>
<keyword evidence="26" id="KW-1185">Reference proteome</keyword>
<evidence type="ECO:0000313" key="26">
    <source>
        <dbReference type="Proteomes" id="UP000007110"/>
    </source>
</evidence>
<evidence type="ECO:0000256" key="8">
    <source>
        <dbReference type="ARBA" id="ARBA00022617"/>
    </source>
</evidence>
<dbReference type="SMART" id="SM00082">
    <property type="entry name" value="LRRCT"/>
    <property type="match status" value="1"/>
</dbReference>
<dbReference type="InterPro" id="IPR013783">
    <property type="entry name" value="Ig-like_fold"/>
</dbReference>
<dbReference type="PROSITE" id="PS50292">
    <property type="entry name" value="PEROXIDASE_3"/>
    <property type="match status" value="1"/>
</dbReference>
<reference evidence="25" key="2">
    <citation type="submission" date="2021-01" db="UniProtKB">
        <authorList>
            <consortium name="EnsemblMetazoa"/>
        </authorList>
    </citation>
    <scope>IDENTIFICATION</scope>
</reference>
<evidence type="ECO:0000256" key="19">
    <source>
        <dbReference type="ARBA" id="ARBA00023319"/>
    </source>
</evidence>
<dbReference type="InterPro" id="IPR036179">
    <property type="entry name" value="Ig-like_dom_sf"/>
</dbReference>
<comment type="cofactor">
    <cofactor evidence="1">
        <name>heme b</name>
        <dbReference type="ChEBI" id="CHEBI:60344"/>
    </cofactor>
</comment>
<dbReference type="InterPro" id="IPR007110">
    <property type="entry name" value="Ig-like_dom"/>
</dbReference>
<feature type="domain" description="Ig-like" evidence="24">
    <location>
        <begin position="471"/>
        <end position="556"/>
    </location>
</feature>
<keyword evidence="11" id="KW-0677">Repeat</keyword>
<dbReference type="GO" id="GO:0005615">
    <property type="term" value="C:extracellular space"/>
    <property type="evidence" value="ECO:0000318"/>
    <property type="project" value="GO_Central"/>
</dbReference>
<keyword evidence="6" id="KW-0964">Secreted</keyword>
<name>A0A7M7NRT7_STRPU</name>
<dbReference type="EnsemblMetazoa" id="XM_030983743">
    <property type="protein sequence ID" value="XP_030839603"/>
    <property type="gene ID" value="LOC593243"/>
</dbReference>
<dbReference type="Gene3D" id="3.80.10.10">
    <property type="entry name" value="Ribonuclease Inhibitor"/>
    <property type="match status" value="2"/>
</dbReference>
<comment type="similarity">
    <text evidence="20">Belongs to the peroxidase family. XPO subfamily.</text>
</comment>
<dbReference type="InterPro" id="IPR003598">
    <property type="entry name" value="Ig_sub2"/>
</dbReference>
<keyword evidence="15 21" id="KW-0408">Iron</keyword>
<dbReference type="GO" id="GO:0004601">
    <property type="term" value="F:peroxidase activity"/>
    <property type="evidence" value="ECO:0000318"/>
    <property type="project" value="GO_Central"/>
</dbReference>
<keyword evidence="22" id="KW-0175">Coiled coil</keyword>
<dbReference type="PROSITE" id="PS51450">
    <property type="entry name" value="LRR"/>
    <property type="match status" value="2"/>
</dbReference>
<evidence type="ECO:0000256" key="23">
    <source>
        <dbReference type="SAM" id="MobiDB-lite"/>
    </source>
</evidence>
<feature type="binding site" description="axial binding residue" evidence="21">
    <location>
        <position position="1020"/>
    </location>
    <ligand>
        <name>heme b</name>
        <dbReference type="ChEBI" id="CHEBI:60344"/>
    </ligand>
    <ligandPart>
        <name>Fe</name>
        <dbReference type="ChEBI" id="CHEBI:18248"/>
    </ligandPart>
</feature>
<evidence type="ECO:0000256" key="14">
    <source>
        <dbReference type="ARBA" id="ARBA00023002"/>
    </source>
</evidence>
<evidence type="ECO:0000256" key="7">
    <source>
        <dbReference type="ARBA" id="ARBA00022614"/>
    </source>
</evidence>
<keyword evidence="18" id="KW-0325">Glycoprotein</keyword>
<dbReference type="SUPFAM" id="SSF48113">
    <property type="entry name" value="Heme-dependent peroxidases"/>
    <property type="match status" value="1"/>
</dbReference>
<dbReference type="InterPro" id="IPR013106">
    <property type="entry name" value="Ig_V-set"/>
</dbReference>
<dbReference type="PROSITE" id="PS50835">
    <property type="entry name" value="IG_LIKE"/>
    <property type="match status" value="4"/>
</dbReference>
<dbReference type="KEGG" id="spu:593243"/>
<evidence type="ECO:0000256" key="5">
    <source>
        <dbReference type="ARBA" id="ARBA00022475"/>
    </source>
</evidence>
<evidence type="ECO:0000256" key="10">
    <source>
        <dbReference type="ARBA" id="ARBA00022729"/>
    </source>
</evidence>
<dbReference type="InterPro" id="IPR032675">
    <property type="entry name" value="LRR_dom_sf"/>
</dbReference>
<proteinExistence type="inferred from homology"/>
<feature type="domain" description="Ig-like" evidence="24">
    <location>
        <begin position="191"/>
        <end position="279"/>
    </location>
</feature>
<dbReference type="SMART" id="SM00369">
    <property type="entry name" value="LRR_TYP"/>
    <property type="match status" value="5"/>
</dbReference>
<keyword evidence="19" id="KW-0393">Immunoglobulin domain</keyword>
<dbReference type="FunFam" id="2.60.40.10:FF:000248">
    <property type="entry name" value="peroxidasin homolog"/>
    <property type="match status" value="1"/>
</dbReference>
<evidence type="ECO:0000256" key="1">
    <source>
        <dbReference type="ARBA" id="ARBA00001970"/>
    </source>
</evidence>
<evidence type="ECO:0000256" key="3">
    <source>
        <dbReference type="ARBA" id="ARBA00004240"/>
    </source>
</evidence>
<dbReference type="InterPro" id="IPR003599">
    <property type="entry name" value="Ig_sub"/>
</dbReference>
<dbReference type="PRINTS" id="PR00457">
    <property type="entry name" value="ANPEROXIDASE"/>
</dbReference>
<dbReference type="Gene3D" id="1.10.640.10">
    <property type="entry name" value="Haem peroxidase domain superfamily, animal type"/>
    <property type="match status" value="1"/>
</dbReference>
<feature type="coiled-coil region" evidence="22">
    <location>
        <begin position="1332"/>
        <end position="1366"/>
    </location>
</feature>
<dbReference type="CDD" id="cd09826">
    <property type="entry name" value="peroxidasin_like"/>
    <property type="match status" value="1"/>
</dbReference>
<dbReference type="FunFam" id="2.60.40.10:FF:000004">
    <property type="entry name" value="DCC isoform 1"/>
    <property type="match status" value="1"/>
</dbReference>
<dbReference type="SMART" id="SM00365">
    <property type="entry name" value="LRR_SD22"/>
    <property type="match status" value="3"/>
</dbReference>
<evidence type="ECO:0000256" key="18">
    <source>
        <dbReference type="ARBA" id="ARBA00023180"/>
    </source>
</evidence>
<dbReference type="GO" id="GO:0006979">
    <property type="term" value="P:response to oxidative stress"/>
    <property type="evidence" value="ECO:0007669"/>
    <property type="project" value="InterPro"/>
</dbReference>
<evidence type="ECO:0000256" key="12">
    <source>
        <dbReference type="ARBA" id="ARBA00022824"/>
    </source>
</evidence>
<evidence type="ECO:0000313" key="25">
    <source>
        <dbReference type="EnsemblMetazoa" id="XP_030839603"/>
    </source>
</evidence>
<evidence type="ECO:0000256" key="15">
    <source>
        <dbReference type="ARBA" id="ARBA00023004"/>
    </source>
</evidence>
<dbReference type="CDD" id="cd05746">
    <property type="entry name" value="Ig4_Peroxidasin"/>
    <property type="match status" value="1"/>
</dbReference>
<dbReference type="PANTHER" id="PTHR11475">
    <property type="entry name" value="OXIDASE/PEROXIDASE"/>
    <property type="match status" value="1"/>
</dbReference>
<dbReference type="Pfam" id="PF07679">
    <property type="entry name" value="I-set"/>
    <property type="match status" value="4"/>
</dbReference>
<dbReference type="InterPro" id="IPR003591">
    <property type="entry name" value="Leu-rich_rpt_typical-subtyp"/>
</dbReference>
<keyword evidence="9 21" id="KW-0479">Metal-binding</keyword>
<dbReference type="OMA" id="MECRRNR"/>
<dbReference type="InterPro" id="IPR019791">
    <property type="entry name" value="Haem_peroxidase_animal"/>
</dbReference>
<keyword evidence="8 21" id="KW-0349">Heme</keyword>
<dbReference type="InParanoid" id="A0A7M7NRT7"/>
<dbReference type="InterPro" id="IPR034824">
    <property type="entry name" value="Peroxidasin_peroxidase"/>
</dbReference>
<keyword evidence="12" id="KW-0256">Endoplasmic reticulum</keyword>
<reference evidence="26" key="1">
    <citation type="submission" date="2015-02" db="EMBL/GenBank/DDBJ databases">
        <title>Genome sequencing for Strongylocentrotus purpuratus.</title>
        <authorList>
            <person name="Murali S."/>
            <person name="Liu Y."/>
            <person name="Vee V."/>
            <person name="English A."/>
            <person name="Wang M."/>
            <person name="Skinner E."/>
            <person name="Han Y."/>
            <person name="Muzny D.M."/>
            <person name="Worley K.C."/>
            <person name="Gibbs R.A."/>
        </authorList>
    </citation>
    <scope>NUCLEOTIDE SEQUENCE</scope>
</reference>
<keyword evidence="17" id="KW-1015">Disulfide bond</keyword>
<comment type="subcellular location">
    <subcellularLocation>
        <location evidence="2">Cell membrane</location>
    </subcellularLocation>
    <subcellularLocation>
        <location evidence="3">Endoplasmic reticulum</location>
    </subcellularLocation>
    <subcellularLocation>
        <location evidence="4">Secreted</location>
    </subcellularLocation>
</comment>
<dbReference type="SUPFAM" id="SSF52058">
    <property type="entry name" value="L domain-like"/>
    <property type="match status" value="1"/>
</dbReference>
<dbReference type="InterPro" id="IPR037120">
    <property type="entry name" value="Haem_peroxidase_sf_animal"/>
</dbReference>
<keyword evidence="16" id="KW-0472">Membrane</keyword>
<evidence type="ECO:0000256" key="6">
    <source>
        <dbReference type="ARBA" id="ARBA00022525"/>
    </source>
</evidence>
<dbReference type="RefSeq" id="XP_030839603.1">
    <property type="nucleotide sequence ID" value="XM_030983743.1"/>
</dbReference>
<dbReference type="PANTHER" id="PTHR11475:SF58">
    <property type="entry name" value="PEROXIDASIN"/>
    <property type="match status" value="1"/>
</dbReference>
<evidence type="ECO:0000256" key="13">
    <source>
        <dbReference type="ARBA" id="ARBA00022837"/>
    </source>
</evidence>
<dbReference type="GO" id="GO:0031012">
    <property type="term" value="C:extracellular matrix"/>
    <property type="evidence" value="ECO:0007669"/>
    <property type="project" value="UniProtKB-ARBA"/>
</dbReference>
<evidence type="ECO:0000256" key="4">
    <source>
        <dbReference type="ARBA" id="ARBA00004613"/>
    </source>
</evidence>
<evidence type="ECO:0000256" key="9">
    <source>
        <dbReference type="ARBA" id="ARBA00022723"/>
    </source>
</evidence>
<dbReference type="InterPro" id="IPR000483">
    <property type="entry name" value="Cys-rich_flank_reg_C"/>
</dbReference>
<dbReference type="GO" id="GO:0005886">
    <property type="term" value="C:plasma membrane"/>
    <property type="evidence" value="ECO:0007669"/>
    <property type="project" value="UniProtKB-SubCell"/>
</dbReference>
<dbReference type="FunFam" id="2.60.40.10:FF:000273">
    <property type="entry name" value="contactin-3 isoform X1"/>
    <property type="match status" value="1"/>
</dbReference>
<dbReference type="SMART" id="SM00408">
    <property type="entry name" value="IGc2"/>
    <property type="match status" value="4"/>
</dbReference>
<keyword evidence="5" id="KW-1003">Cell membrane</keyword>
<evidence type="ECO:0000256" key="11">
    <source>
        <dbReference type="ARBA" id="ARBA00022737"/>
    </source>
</evidence>
<dbReference type="GO" id="GO:0048731">
    <property type="term" value="P:system development"/>
    <property type="evidence" value="ECO:0007669"/>
    <property type="project" value="UniProtKB-ARBA"/>
</dbReference>
<keyword evidence="7" id="KW-0433">Leucine-rich repeat</keyword>
<protein>
    <recommendedName>
        <fullName evidence="24">Ig-like domain-containing protein</fullName>
    </recommendedName>
</protein>
<evidence type="ECO:0000256" key="2">
    <source>
        <dbReference type="ARBA" id="ARBA00004236"/>
    </source>
</evidence>
<organism evidence="25 26">
    <name type="scientific">Strongylocentrotus purpuratus</name>
    <name type="common">Purple sea urchin</name>
    <dbReference type="NCBI Taxonomy" id="7668"/>
    <lineage>
        <taxon>Eukaryota</taxon>
        <taxon>Metazoa</taxon>
        <taxon>Echinodermata</taxon>
        <taxon>Eleutherozoa</taxon>
        <taxon>Echinozoa</taxon>
        <taxon>Echinoidea</taxon>
        <taxon>Euechinoidea</taxon>
        <taxon>Echinacea</taxon>
        <taxon>Camarodonta</taxon>
        <taxon>Echinidea</taxon>
        <taxon>Strongylocentrotidae</taxon>
        <taxon>Strongylocentrotus</taxon>
    </lineage>
</organism>
<evidence type="ECO:0000259" key="24">
    <source>
        <dbReference type="PROSITE" id="PS50835"/>
    </source>
</evidence>
<dbReference type="SMART" id="SM00409">
    <property type="entry name" value="IG"/>
    <property type="match status" value="4"/>
</dbReference>
<keyword evidence="10" id="KW-0732">Signal</keyword>
<evidence type="ECO:0000256" key="16">
    <source>
        <dbReference type="ARBA" id="ARBA00023136"/>
    </source>
</evidence>
<dbReference type="SMART" id="SM00406">
    <property type="entry name" value="IGv"/>
    <property type="match status" value="3"/>
</dbReference>
<dbReference type="Pfam" id="PF13855">
    <property type="entry name" value="LRR_8"/>
    <property type="match status" value="1"/>
</dbReference>
<keyword evidence="13" id="KW-0106">Calcium</keyword>
<dbReference type="GO" id="GO:0020037">
    <property type="term" value="F:heme binding"/>
    <property type="evidence" value="ECO:0007669"/>
    <property type="project" value="InterPro"/>
</dbReference>
<dbReference type="FunFam" id="2.60.40.10:FF:000163">
    <property type="entry name" value="peroxidasin homolog"/>
    <property type="match status" value="1"/>
</dbReference>
<dbReference type="Gene3D" id="2.60.40.10">
    <property type="entry name" value="Immunoglobulins"/>
    <property type="match status" value="4"/>
</dbReference>
<sequence length="1367" mass="153435">YSFHISLFFLYRDLRFNQISEIPTGSFRNLPNVSTLLLNNNNIRRIHRGAFSGLRHLKYLYLYKNRIADIEERAFEGLNNLEQLYLYSNQLKKIPPGTFSNLPSLERLFLNNNNISILEPGTFYGLGSLKRLRLDSNQLICNCGLLSLIQMLSHASRHRNTQAAATCHFPENLRGRNLVDLTPEELNCQRPHFVVEPHNVDATEGNNVYFSCRAMGDPEPEIVWLHDSKEILPNRGIDHKYNILDDGTLMIQNASGDDEGQYECMARNALGEVKTQPVSLRYFGAPRAPVFTFVPEDVEFRESTSAVIHCAANGYPLPRISWTKEGANVVENTRFRILSTGSLHISNTHFSDAGDYRCDATNSLDTLSATATLSVLVPPTFELAPQPQSAIEGSTVELHCRPQGYPLPVIQWRKDSTSLPDDRKFLILASGTLRIIRVSQEDAGNYECIAVNKAGQRQSMAQVEIRARVPPVFNQSPSDLTVVAGATIRLPCSASGDPEPLITWTKDGVQITESAKFSISEAGHLAIHDVGVDDDGRYECAARNTIGYASTDMELTVNVSIGTSREGDSFVNSAIAEAIRNIDAAINETNRNLLDGKKPRTPHDLLTLFRFPSIEAMSIARAAEVFERTLELIHNHIEAGMQVNLTGIDFTYNDLVSPRFLNLISNLSQCTAHTKITNCSDVCFHKKYRTYDGTCNNLQHPEWGASLTPFKRLLKPIYENGFNTPVGWNTTHQYNGFTKPSARGVSSGVVSAAEITSHKDYTHMLMQWGQFLDHDMDFTVTSLSRARFSDGVECKDTCDNQVPCFPIQVPEGDRRIHRTQCIEFTRSSAVCGSGSTSVFFNRIMPREQINQITSYIDASNVYGSHKELTDNLRDLNNDYGRLKVGLQMGSGRFLLPYNRDTPIDCDRDEDESPIPCFLAGDFRANEQLGLLSLHTVWMREHNRIAQKLREVNTHWTGENVFQETRKIIGAAMQHITYTSWLPKVLGPRGMEMIGKYEGYNPNTDAAIFNAFATAAFRFGHSLVQPIVKRLNSTFQPISHGNLPLHRAFFSPYRIVDQGGIDPVLRGLFGSAMKKPDPSEMVNTELTEHLFEMVHEIALDLAAINIQRGRDHALPGYNDYRVLCNMTAARTFNDISSEIGNPEVRRKLEELYGHPGNIDLFVGGLAEDHLEGGLLGPTFTCLLAKQFHRLREGDRFWYENPGVFSPEQLTQIKQISLARVLCDNGDSIDRVNQDVFLLADYPTGYKKCSSVPSMDLRLWAECSEGAALAGTFSRSRRSVPTYSQPAPKAAGSQKAIPKDPSRRQKFVEVEIDAVETIEGTTQEEQTVSLETQVTEMRAQMREMQASIDELQKQVQLLERGRRGKRHRN</sequence>
<feature type="domain" description="Ig-like" evidence="24">
    <location>
        <begin position="379"/>
        <end position="464"/>
    </location>
</feature>
<evidence type="ECO:0000256" key="21">
    <source>
        <dbReference type="PIRSR" id="PIRSR619791-2"/>
    </source>
</evidence>
<evidence type="ECO:0000256" key="22">
    <source>
        <dbReference type="SAM" id="Coils"/>
    </source>
</evidence>
<keyword evidence="14" id="KW-0560">Oxidoreductase</keyword>
<dbReference type="GO" id="GO:0070831">
    <property type="term" value="P:basement membrane assembly"/>
    <property type="evidence" value="ECO:0007669"/>
    <property type="project" value="UniProtKB-ARBA"/>
</dbReference>
<dbReference type="InterPro" id="IPR034828">
    <property type="entry name" value="Peroxidasin_Ig-like4"/>
</dbReference>
<dbReference type="GO" id="GO:0005783">
    <property type="term" value="C:endoplasmic reticulum"/>
    <property type="evidence" value="ECO:0007669"/>
    <property type="project" value="UniProtKB-SubCell"/>
</dbReference>
<dbReference type="Pfam" id="PF03098">
    <property type="entry name" value="An_peroxidase"/>
    <property type="match status" value="1"/>
</dbReference>
<feature type="region of interest" description="Disordered" evidence="23">
    <location>
        <begin position="1273"/>
        <end position="1302"/>
    </location>
</feature>
<dbReference type="InterPro" id="IPR010255">
    <property type="entry name" value="Haem_peroxidase_sf"/>
</dbReference>
<feature type="domain" description="Ig-like" evidence="24">
    <location>
        <begin position="289"/>
        <end position="374"/>
    </location>
</feature>
<dbReference type="InterPro" id="IPR013098">
    <property type="entry name" value="Ig_I-set"/>
</dbReference>